<protein>
    <submittedName>
        <fullName evidence="4">Acetyltransferase, GNAT family</fullName>
    </submittedName>
</protein>
<dbReference type="Gene3D" id="3.40.630.30">
    <property type="match status" value="1"/>
</dbReference>
<dbReference type="Pfam" id="PF00583">
    <property type="entry name" value="Acetyltransf_1"/>
    <property type="match status" value="1"/>
</dbReference>
<dbReference type="EMBL" id="UHFN01000007">
    <property type="protein sequence ID" value="SUN61709.1"/>
    <property type="molecule type" value="Genomic_DNA"/>
</dbReference>
<accession>A0A380KAV9</accession>
<dbReference type="PANTHER" id="PTHR43420:SF52">
    <property type="entry name" value="N-ACETYLTRANSFERASE YODP"/>
    <property type="match status" value="1"/>
</dbReference>
<evidence type="ECO:0000313" key="4">
    <source>
        <dbReference type="EMBL" id="SUN61709.1"/>
    </source>
</evidence>
<dbReference type="AlphaFoldDB" id="A0A380KAV9"/>
<evidence type="ECO:0000256" key="1">
    <source>
        <dbReference type="ARBA" id="ARBA00022679"/>
    </source>
</evidence>
<dbReference type="GeneID" id="78356858"/>
<evidence type="ECO:0000256" key="2">
    <source>
        <dbReference type="ARBA" id="ARBA00023315"/>
    </source>
</evidence>
<keyword evidence="1 4" id="KW-0808">Transferase</keyword>
<evidence type="ECO:0000259" key="3">
    <source>
        <dbReference type="PROSITE" id="PS51186"/>
    </source>
</evidence>
<gene>
    <name evidence="4" type="ORF">NCTC12224_01567</name>
</gene>
<dbReference type="RefSeq" id="WP_115269574.1">
    <property type="nucleotide sequence ID" value="NZ_JBNPNB010000065.1"/>
</dbReference>
<dbReference type="Proteomes" id="UP000254924">
    <property type="component" value="Unassembled WGS sequence"/>
</dbReference>
<dbReference type="CDD" id="cd04301">
    <property type="entry name" value="NAT_SF"/>
    <property type="match status" value="1"/>
</dbReference>
<keyword evidence="2" id="KW-0012">Acyltransferase</keyword>
<dbReference type="InterPro" id="IPR016181">
    <property type="entry name" value="Acyl_CoA_acyltransferase"/>
</dbReference>
<dbReference type="InterPro" id="IPR050680">
    <property type="entry name" value="YpeA/RimI_acetyltransf"/>
</dbReference>
<dbReference type="InterPro" id="IPR000182">
    <property type="entry name" value="GNAT_dom"/>
</dbReference>
<sequence>MIRPARLSDCTQLVPLYADLGYPMEAAEIREILRNLLAQPDYAFLVMEEENQLLGFIVHTKLYFVERRGSYHRILALVVAKEHRHKGVATALVNAVKESAQRDGSKALALNSGINEQRRGAHAFYEQYGFEKGTFGFAYSLD</sequence>
<dbReference type="PANTHER" id="PTHR43420">
    <property type="entry name" value="ACETYLTRANSFERASE"/>
    <property type="match status" value="1"/>
</dbReference>
<name>A0A380KAV9_9STRE</name>
<dbReference type="GO" id="GO:0016747">
    <property type="term" value="F:acyltransferase activity, transferring groups other than amino-acyl groups"/>
    <property type="evidence" value="ECO:0007669"/>
    <property type="project" value="InterPro"/>
</dbReference>
<organism evidence="4 5">
    <name type="scientific">Streptococcus hyointestinalis</name>
    <dbReference type="NCBI Taxonomy" id="1337"/>
    <lineage>
        <taxon>Bacteria</taxon>
        <taxon>Bacillati</taxon>
        <taxon>Bacillota</taxon>
        <taxon>Bacilli</taxon>
        <taxon>Lactobacillales</taxon>
        <taxon>Streptococcaceae</taxon>
        <taxon>Streptococcus</taxon>
    </lineage>
</organism>
<dbReference type="SUPFAM" id="SSF55729">
    <property type="entry name" value="Acyl-CoA N-acyltransferases (Nat)"/>
    <property type="match status" value="1"/>
</dbReference>
<dbReference type="PROSITE" id="PS51186">
    <property type="entry name" value="GNAT"/>
    <property type="match status" value="1"/>
</dbReference>
<feature type="domain" description="N-acetyltransferase" evidence="3">
    <location>
        <begin position="1"/>
        <end position="142"/>
    </location>
</feature>
<reference evidence="4 5" key="1">
    <citation type="submission" date="2018-06" db="EMBL/GenBank/DDBJ databases">
        <authorList>
            <consortium name="Pathogen Informatics"/>
            <person name="Doyle S."/>
        </authorList>
    </citation>
    <scope>NUCLEOTIDE SEQUENCE [LARGE SCALE GENOMIC DNA]</scope>
    <source>
        <strain evidence="4 5">NCTC12224</strain>
    </source>
</reference>
<keyword evidence="5" id="KW-1185">Reference proteome</keyword>
<evidence type="ECO:0000313" key="5">
    <source>
        <dbReference type="Proteomes" id="UP000254924"/>
    </source>
</evidence>
<dbReference type="OrthoDB" id="9797826at2"/>
<proteinExistence type="predicted"/>